<dbReference type="InterPro" id="IPR011990">
    <property type="entry name" value="TPR-like_helical_dom_sf"/>
</dbReference>
<dbReference type="PROSITE" id="PS51257">
    <property type="entry name" value="PROKAR_LIPOPROTEIN"/>
    <property type="match status" value="1"/>
</dbReference>
<organism evidence="1 2">
    <name type="scientific">Flagellimonas olearia</name>
    <dbReference type="NCBI Taxonomy" id="552546"/>
    <lineage>
        <taxon>Bacteria</taxon>
        <taxon>Pseudomonadati</taxon>
        <taxon>Bacteroidota</taxon>
        <taxon>Flavobacteriia</taxon>
        <taxon>Flavobacteriales</taxon>
        <taxon>Flavobacteriaceae</taxon>
        <taxon>Flagellimonas</taxon>
    </lineage>
</organism>
<dbReference type="InterPro" id="IPR041662">
    <property type="entry name" value="SusD-like_2"/>
</dbReference>
<protein>
    <submittedName>
        <fullName evidence="1">SusD/RagB family nutrient-binding outer membrane lipoprotein</fullName>
    </submittedName>
</protein>
<dbReference type="Proteomes" id="UP000429785">
    <property type="component" value="Unassembled WGS sequence"/>
</dbReference>
<dbReference type="SUPFAM" id="SSF48452">
    <property type="entry name" value="TPR-like"/>
    <property type="match status" value="1"/>
</dbReference>
<sequence>MKKTFILYCLYIIAGTGLVSCDHELDINTDPDLLTPEQIPMSAELPAAQTGIAAAAGTYFAIPGGFWSQFWTQSAVANQYRTIDSYAIANSHAFINDGWSQLYDALTDIRNIKANAETEGNWNYYLIASTLEAYAFQILVDFYGSVPYTESNNTAILTPTFESAETVYNLMVSDLQEALSKNLSNSPLDNVPGETDLLFAGDMDKWTQFANTLLLRLYLRQSNARPSVASAGVTALMNSGASFLDESAAITQFVDEASRSNPLYENEKRQLNVGTNLRASHTMGTFLDTNSDPRLASFYDGTTFQLQGDFDDGSSSTSVVLLNATDPFYFISAAESKFLQAEARVRYMNGNGAQALYEDGVIAAFAQFGLDGTPFVNAAYAYPNGTSEENIQAIITQKWVSFYPGNGYESFIEQNRTGYPVISSVAGDDPAYVPGELTYAVEANTNGLFPRRFLFPLDEAQRNPNTPSQIALTEKVWYAN</sequence>
<reference evidence="1 2" key="1">
    <citation type="submission" date="2019-10" db="EMBL/GenBank/DDBJ databases">
        <title>Muricauda olearia CL-SS4 JCM15563 genome.</title>
        <authorList>
            <person name="Liu L."/>
        </authorList>
    </citation>
    <scope>NUCLEOTIDE SEQUENCE [LARGE SCALE GENOMIC DNA]</scope>
    <source>
        <strain evidence="1 2">CL-SS4</strain>
    </source>
</reference>
<evidence type="ECO:0000313" key="2">
    <source>
        <dbReference type="Proteomes" id="UP000429785"/>
    </source>
</evidence>
<dbReference type="Pfam" id="PF12771">
    <property type="entry name" value="SusD-like_2"/>
    <property type="match status" value="1"/>
</dbReference>
<dbReference type="AlphaFoldDB" id="A0A6I1DY08"/>
<dbReference type="OrthoDB" id="725917at2"/>
<comment type="caution">
    <text evidence="1">The sequence shown here is derived from an EMBL/GenBank/DDBJ whole genome shotgun (WGS) entry which is preliminary data.</text>
</comment>
<accession>A0A6I1DY08</accession>
<gene>
    <name evidence="1" type="ORF">F8C76_10090</name>
</gene>
<dbReference type="RefSeq" id="WP_152131627.1">
    <property type="nucleotide sequence ID" value="NZ_WELG01000002.1"/>
</dbReference>
<dbReference type="Gene3D" id="1.25.40.390">
    <property type="match status" value="1"/>
</dbReference>
<evidence type="ECO:0000313" key="1">
    <source>
        <dbReference type="EMBL" id="KAB7528213.1"/>
    </source>
</evidence>
<proteinExistence type="predicted"/>
<keyword evidence="1" id="KW-0449">Lipoprotein</keyword>
<dbReference type="EMBL" id="WELG01000002">
    <property type="protein sequence ID" value="KAB7528213.1"/>
    <property type="molecule type" value="Genomic_DNA"/>
</dbReference>
<name>A0A6I1DY08_9FLAO</name>